<evidence type="ECO:0000256" key="5">
    <source>
        <dbReference type="PROSITE-ProRule" id="PRU10137"/>
    </source>
</evidence>
<evidence type="ECO:0000256" key="3">
    <source>
        <dbReference type="ARBA" id="ARBA00023172"/>
    </source>
</evidence>
<dbReference type="PROSITE" id="PS51736">
    <property type="entry name" value="RECOMBINASES_3"/>
    <property type="match status" value="1"/>
</dbReference>
<evidence type="ECO:0000256" key="2">
    <source>
        <dbReference type="ARBA" id="ARBA00023125"/>
    </source>
</evidence>
<proteinExistence type="predicted"/>
<dbReference type="InterPro" id="IPR006119">
    <property type="entry name" value="Resolv_N"/>
</dbReference>
<dbReference type="InterPro" id="IPR025827">
    <property type="entry name" value="Zn_ribbon_recom_dom"/>
</dbReference>
<dbReference type="AlphaFoldDB" id="A0A250VE82"/>
<comment type="caution">
    <text evidence="9">The sequence shown here is derived from an EMBL/GenBank/DDBJ whole genome shotgun (WGS) entry which is preliminary data.</text>
</comment>
<dbReference type="RefSeq" id="WP_067367332.1">
    <property type="nucleotide sequence ID" value="NZ_BDQI01000007.1"/>
</dbReference>
<dbReference type="GO" id="GO:0000150">
    <property type="term" value="F:DNA strand exchange activity"/>
    <property type="evidence" value="ECO:0007669"/>
    <property type="project" value="InterPro"/>
</dbReference>
<dbReference type="SUPFAM" id="SSF53041">
    <property type="entry name" value="Resolvase-like"/>
    <property type="match status" value="1"/>
</dbReference>
<dbReference type="PANTHER" id="PTHR30461">
    <property type="entry name" value="DNA-INVERTASE FROM LAMBDOID PROPHAGE"/>
    <property type="match status" value="1"/>
</dbReference>
<dbReference type="InterPro" id="IPR038109">
    <property type="entry name" value="DNA_bind_recomb_sf"/>
</dbReference>
<name>A0A250VE82_STROL</name>
<dbReference type="InterPro" id="IPR036162">
    <property type="entry name" value="Resolvase-like_N_sf"/>
</dbReference>
<dbReference type="Pfam" id="PF13340">
    <property type="entry name" value="DUF4096"/>
    <property type="match status" value="1"/>
</dbReference>
<dbReference type="InterPro" id="IPR025161">
    <property type="entry name" value="IS402-like_dom"/>
</dbReference>
<dbReference type="Gene3D" id="3.40.50.1390">
    <property type="entry name" value="Resolvase, N-terminal catalytic domain"/>
    <property type="match status" value="1"/>
</dbReference>
<dbReference type="Pfam" id="PF13408">
    <property type="entry name" value="Zn_ribbon_recom"/>
    <property type="match status" value="1"/>
</dbReference>
<evidence type="ECO:0000256" key="1">
    <source>
        <dbReference type="ARBA" id="ARBA00022908"/>
    </source>
</evidence>
<dbReference type="PROSITE" id="PS51737">
    <property type="entry name" value="RECOMBINASE_DNA_BIND"/>
    <property type="match status" value="1"/>
</dbReference>
<reference evidence="10" key="1">
    <citation type="submission" date="2017-05" db="EMBL/GenBank/DDBJ databases">
        <title>Streptomyces olivochromogenes NBRC 3561 whole genome shotgun sequence.</title>
        <authorList>
            <person name="Dohra H."/>
            <person name="Kodani S."/>
        </authorList>
    </citation>
    <scope>NUCLEOTIDE SEQUENCE [LARGE SCALE GENOMIC DNA]</scope>
    <source>
        <strain evidence="10">NBRC 3561</strain>
    </source>
</reference>
<evidence type="ECO:0000259" key="7">
    <source>
        <dbReference type="PROSITE" id="PS51736"/>
    </source>
</evidence>
<dbReference type="GO" id="GO:0015074">
    <property type="term" value="P:DNA integration"/>
    <property type="evidence" value="ECO:0007669"/>
    <property type="project" value="UniProtKB-KW"/>
</dbReference>
<dbReference type="Proteomes" id="UP000217446">
    <property type="component" value="Unassembled WGS sequence"/>
</dbReference>
<dbReference type="InterPro" id="IPR011109">
    <property type="entry name" value="DNA_bind_recombinase_dom"/>
</dbReference>
<organism evidence="9 10">
    <name type="scientific">Streptomyces olivochromogenes</name>
    <dbReference type="NCBI Taxonomy" id="1963"/>
    <lineage>
        <taxon>Bacteria</taxon>
        <taxon>Bacillati</taxon>
        <taxon>Actinomycetota</taxon>
        <taxon>Actinomycetes</taxon>
        <taxon>Kitasatosporales</taxon>
        <taxon>Streptomycetaceae</taxon>
        <taxon>Streptomyces</taxon>
    </lineage>
</organism>
<keyword evidence="10" id="KW-1185">Reference proteome</keyword>
<dbReference type="EMBL" id="BDQI01000007">
    <property type="protein sequence ID" value="GAX52419.1"/>
    <property type="molecule type" value="Genomic_DNA"/>
</dbReference>
<keyword evidence="6" id="KW-0175">Coiled coil</keyword>
<dbReference type="Pfam" id="PF07508">
    <property type="entry name" value="Recombinase"/>
    <property type="match status" value="1"/>
</dbReference>
<sequence>MSNVSTPLSSAFETGVRATGTRALRAVDYLRVSTEEQKKGYGVARQSRKTLRHIALKQWTHIATYKDEGVSGSLEAADRGDLKRLMESAQQTPRPFDIVVVPDGRVIGRKGRAFWRWVWALEDIGVYVAVVADDYDNTTTEGRKKMRRDADYAETEWETIRDRTQGGLQEKAELTPAAHIGGRPPYGYRIANKGTPGSYLVIDEDEAEIIRHVYDLVVGEGLNLRKATIRLIAEGVTARSGKTWTRDNLRDRIMSTPVLDGVLVFRGKHASTDENGNPIWGDSVRIDLPRILTEEQSAELRRKVAETAKQSSGQRWFYPLSGRLLGLCGKTYSGISFTPTREGARFYRCSGNAPKDPSQKSCGCSRIDANALEKHVWRRVTEIASDSEKLQALAAEWIGMAEGDTTALVDRIAALDHQIEGMNASITAVIVASAKQSKSAEAIETATAVLNDELQQLQNLRDEAAEWLAEMEESDRQARDLIALASMAKKSFPDMAPEQQAAILSMLELKVTITGPVPDDRRGGVPCTVRAWHAAAGLGIPAAALSDEEWAKVAPLLPKGRRGTVRRSVDAIFYKARTGKSWPVVIKETGATIQASKHFNTWTSDDTWSRVCAALADVEQVPLPELQLLPSMVIEGRVDPSAMLNAEERSRRGCR</sequence>
<dbReference type="SMART" id="SM00857">
    <property type="entry name" value="Resolvase"/>
    <property type="match status" value="1"/>
</dbReference>
<feature type="domain" description="Recombinase" evidence="8">
    <location>
        <begin position="185"/>
        <end position="310"/>
    </location>
</feature>
<evidence type="ECO:0000256" key="6">
    <source>
        <dbReference type="SAM" id="Coils"/>
    </source>
</evidence>
<dbReference type="CDD" id="cd00338">
    <property type="entry name" value="Ser_Recombinase"/>
    <property type="match status" value="1"/>
</dbReference>
<keyword evidence="2" id="KW-0238">DNA-binding</keyword>
<protein>
    <submittedName>
        <fullName evidence="9">Recombinase</fullName>
    </submittedName>
</protein>
<dbReference type="PANTHER" id="PTHR30461:SF2">
    <property type="entry name" value="SERINE RECOMBINASE PINE-RELATED"/>
    <property type="match status" value="1"/>
</dbReference>
<dbReference type="Gene3D" id="3.90.1750.20">
    <property type="entry name" value="Putative Large Serine Recombinase, Chain B, Domain 2"/>
    <property type="match status" value="1"/>
</dbReference>
<feature type="coiled-coil region" evidence="6">
    <location>
        <begin position="440"/>
        <end position="477"/>
    </location>
</feature>
<evidence type="ECO:0000259" key="8">
    <source>
        <dbReference type="PROSITE" id="PS51737"/>
    </source>
</evidence>
<keyword evidence="1" id="KW-0229">DNA integration</keyword>
<feature type="active site" description="O-(5'-phospho-DNA)-serine intermediate" evidence="4 5">
    <location>
        <position position="33"/>
    </location>
</feature>
<dbReference type="GO" id="GO:0003677">
    <property type="term" value="F:DNA binding"/>
    <property type="evidence" value="ECO:0007669"/>
    <property type="project" value="UniProtKB-KW"/>
</dbReference>
<keyword evidence="3" id="KW-0233">DNA recombination</keyword>
<dbReference type="InterPro" id="IPR006118">
    <property type="entry name" value="Recombinase_CS"/>
</dbReference>
<dbReference type="InterPro" id="IPR050639">
    <property type="entry name" value="SSR_resolvase"/>
</dbReference>
<evidence type="ECO:0000256" key="4">
    <source>
        <dbReference type="PIRSR" id="PIRSR606118-50"/>
    </source>
</evidence>
<dbReference type="Pfam" id="PF00239">
    <property type="entry name" value="Resolvase"/>
    <property type="match status" value="1"/>
</dbReference>
<feature type="domain" description="Resolvase/invertase-type recombinase catalytic" evidence="7">
    <location>
        <begin position="25"/>
        <end position="175"/>
    </location>
</feature>
<dbReference type="STRING" id="1963.AQJ27_14265"/>
<evidence type="ECO:0000313" key="10">
    <source>
        <dbReference type="Proteomes" id="UP000217446"/>
    </source>
</evidence>
<gene>
    <name evidence="9" type="ORF">SO3561_03935</name>
</gene>
<evidence type="ECO:0000313" key="9">
    <source>
        <dbReference type="EMBL" id="GAX52419.1"/>
    </source>
</evidence>
<dbReference type="PROSITE" id="PS00397">
    <property type="entry name" value="RECOMBINASES_1"/>
    <property type="match status" value="1"/>
</dbReference>
<accession>A0A250VE82</accession>